<sequence length="234" mass="25170">RPLGATGRMAAGYEGFFRADSLTCALRFSIYIEAIEWLNRDVAMTVKNAGATSPKGAGPAPTRPALRKRQAPYAAHLVLDAALTGQGGDIRAFRSALRFAQLSDRISLEREGVPAIIVRDLITRLGITDNTFQMAAGIPKATFSKKIQAKATFSGTPGQAVVGMMDLINVVEDMVRRDPAAGAENFDAESWVGEWVQQPIPALGGQRPIDLMDTPAGREAVMQVIEADREGVFL</sequence>
<keyword evidence="4" id="KW-1185">Reference proteome</keyword>
<evidence type="ECO:0000259" key="1">
    <source>
        <dbReference type="Pfam" id="PF09722"/>
    </source>
</evidence>
<dbReference type="InterPro" id="IPR046847">
    <property type="entry name" value="Xre-like_HTH"/>
</dbReference>
<accession>A0ABV9NNE3</accession>
<name>A0ABV9NNE3_9GAMM</name>
<protein>
    <submittedName>
        <fullName evidence="3">Antitoxin Xre/MbcA/ParS toxin-binding domain-containing protein</fullName>
    </submittedName>
</protein>
<comment type="caution">
    <text evidence="3">The sequence shown here is derived from an EMBL/GenBank/DDBJ whole genome shotgun (WGS) entry which is preliminary data.</text>
</comment>
<dbReference type="InterPro" id="IPR024467">
    <property type="entry name" value="Xre/MbcA/ParS-like_toxin-bd"/>
</dbReference>
<dbReference type="RefSeq" id="WP_377006061.1">
    <property type="nucleotide sequence ID" value="NZ_JBHSGG010000063.1"/>
</dbReference>
<organism evidence="3 4">
    <name type="scientific">Coralloluteibacterium thermophilum</name>
    <dbReference type="NCBI Taxonomy" id="2707049"/>
    <lineage>
        <taxon>Bacteria</taxon>
        <taxon>Pseudomonadati</taxon>
        <taxon>Pseudomonadota</taxon>
        <taxon>Gammaproteobacteria</taxon>
        <taxon>Lysobacterales</taxon>
        <taxon>Lysobacteraceae</taxon>
        <taxon>Coralloluteibacterium</taxon>
    </lineage>
</organism>
<feature type="non-terminal residue" evidence="3">
    <location>
        <position position="1"/>
    </location>
</feature>
<proteinExistence type="predicted"/>
<gene>
    <name evidence="3" type="ORF">ACFO3Q_16810</name>
</gene>
<dbReference type="Pfam" id="PF20432">
    <property type="entry name" value="Xre-like-HTH"/>
    <property type="match status" value="1"/>
</dbReference>
<feature type="domain" description="Antitoxin Xre/MbcA/ParS-like toxin-binding" evidence="1">
    <location>
        <begin position="186"/>
        <end position="231"/>
    </location>
</feature>
<dbReference type="EMBL" id="JBHSGG010000063">
    <property type="protein sequence ID" value="MFC4729826.1"/>
    <property type="molecule type" value="Genomic_DNA"/>
</dbReference>
<feature type="domain" description="Antitoxin Xre-like helix-turn-helix" evidence="2">
    <location>
        <begin position="104"/>
        <end position="152"/>
    </location>
</feature>
<dbReference type="Pfam" id="PF09722">
    <property type="entry name" value="Xre_MbcA_ParS_C"/>
    <property type="match status" value="1"/>
</dbReference>
<evidence type="ECO:0000313" key="3">
    <source>
        <dbReference type="EMBL" id="MFC4729826.1"/>
    </source>
</evidence>
<evidence type="ECO:0000259" key="2">
    <source>
        <dbReference type="Pfam" id="PF20432"/>
    </source>
</evidence>
<reference evidence="4" key="1">
    <citation type="journal article" date="2019" name="Int. J. Syst. Evol. Microbiol.">
        <title>The Global Catalogue of Microorganisms (GCM) 10K type strain sequencing project: providing services to taxonomists for standard genome sequencing and annotation.</title>
        <authorList>
            <consortium name="The Broad Institute Genomics Platform"/>
            <consortium name="The Broad Institute Genome Sequencing Center for Infectious Disease"/>
            <person name="Wu L."/>
            <person name="Ma J."/>
        </authorList>
    </citation>
    <scope>NUCLEOTIDE SEQUENCE [LARGE SCALE GENOMIC DNA]</scope>
    <source>
        <strain evidence="4">CGMCC 1.13574</strain>
    </source>
</reference>
<evidence type="ECO:0000313" key="4">
    <source>
        <dbReference type="Proteomes" id="UP001595892"/>
    </source>
</evidence>
<dbReference type="Proteomes" id="UP001595892">
    <property type="component" value="Unassembled WGS sequence"/>
</dbReference>